<feature type="compositionally biased region" description="Basic and acidic residues" evidence="1">
    <location>
        <begin position="425"/>
        <end position="434"/>
    </location>
</feature>
<dbReference type="EMBL" id="JAAMPC010000006">
    <property type="protein sequence ID" value="KAG2308372.1"/>
    <property type="molecule type" value="Genomic_DNA"/>
</dbReference>
<reference evidence="3 4" key="1">
    <citation type="submission" date="2020-02" db="EMBL/GenBank/DDBJ databases">
        <authorList>
            <person name="Ma Q."/>
            <person name="Huang Y."/>
            <person name="Song X."/>
            <person name="Pei D."/>
        </authorList>
    </citation>
    <scope>NUCLEOTIDE SEQUENCE [LARGE SCALE GENOMIC DNA]</scope>
    <source>
        <strain evidence="3">Sxm20200214</strain>
        <tissue evidence="3">Leaf</tissue>
    </source>
</reference>
<feature type="region of interest" description="Disordered" evidence="1">
    <location>
        <begin position="422"/>
        <end position="447"/>
    </location>
</feature>
<evidence type="ECO:0000313" key="3">
    <source>
        <dbReference type="EMBL" id="KAG2308372.1"/>
    </source>
</evidence>
<feature type="compositionally biased region" description="Basic and acidic residues" evidence="1">
    <location>
        <begin position="520"/>
        <end position="543"/>
    </location>
</feature>
<proteinExistence type="predicted"/>
<evidence type="ECO:0000259" key="2">
    <source>
        <dbReference type="Pfam" id="PF14111"/>
    </source>
</evidence>
<dbReference type="AlphaFoldDB" id="A0A8X7VBP3"/>
<dbReference type="Proteomes" id="UP000886595">
    <property type="component" value="Unassembled WGS sequence"/>
</dbReference>
<sequence>MSQSQLLGSLGDKENGAGGRKRLKISVPHFNNSDLIKGYSKTLIGRCMNPPEQNINYLLVTMPKIWNLEEKVVGTDLGLGRFQFDFDEEADIDAVLKMQPFHFDYWMLSLVRWQPRKSKNYPFEITFWIKVLGVPLQFWEEPTFRSIGDALGETKTVDLDNGRVQVVVDGFKEMVFETSVDFTGGEYYEGEEVSVTLKYEKLFGYCETCFSLCHKKKKCPLNMKSPEKTKETRNGNEGRYDDRARSYKGVLINGNGEQLNKKRELREYHGKGKGKMFEEDGSKWVRAAEREKKKYHSTRRDYRGDEEGSRYRNTKREHARYSQQENRTRVSGPQRGEDICVDTSKETREEGEIRDVVKSHQLKENSGPSSSFLAELLETQEEAPKVNSKPLNKNQEVDTALVGLEESMMVDAENDIGLEVTGADNFEHGNKDNVENDFQSLSDGETEEDARMLDVMTGDLEGEKVVEGEEGKDWVAGDVARRNGPRKKPLKQVTGAGASNKMKMAQIKTSKRPAAKPGIRHGDYSKQVEDKGTSNPKHEPAKD</sequence>
<feature type="compositionally biased region" description="Basic and acidic residues" evidence="1">
    <location>
        <begin position="461"/>
        <end position="481"/>
    </location>
</feature>
<name>A0A8X7VBP3_BRACI</name>
<dbReference type="InterPro" id="IPR040256">
    <property type="entry name" value="At4g02000-like"/>
</dbReference>
<evidence type="ECO:0000256" key="1">
    <source>
        <dbReference type="SAM" id="MobiDB-lite"/>
    </source>
</evidence>
<dbReference type="PANTHER" id="PTHR31286:SF178">
    <property type="entry name" value="DUF4283 DOMAIN-CONTAINING PROTEIN"/>
    <property type="match status" value="1"/>
</dbReference>
<feature type="domain" description="DUF4283" evidence="2">
    <location>
        <begin position="41"/>
        <end position="116"/>
    </location>
</feature>
<feature type="region of interest" description="Disordered" evidence="1">
    <location>
        <begin position="291"/>
        <end position="338"/>
    </location>
</feature>
<organism evidence="3 4">
    <name type="scientific">Brassica carinata</name>
    <name type="common">Ethiopian mustard</name>
    <name type="synonym">Abyssinian cabbage</name>
    <dbReference type="NCBI Taxonomy" id="52824"/>
    <lineage>
        <taxon>Eukaryota</taxon>
        <taxon>Viridiplantae</taxon>
        <taxon>Streptophyta</taxon>
        <taxon>Embryophyta</taxon>
        <taxon>Tracheophyta</taxon>
        <taxon>Spermatophyta</taxon>
        <taxon>Magnoliopsida</taxon>
        <taxon>eudicotyledons</taxon>
        <taxon>Gunneridae</taxon>
        <taxon>Pentapetalae</taxon>
        <taxon>rosids</taxon>
        <taxon>malvids</taxon>
        <taxon>Brassicales</taxon>
        <taxon>Brassicaceae</taxon>
        <taxon>Brassiceae</taxon>
        <taxon>Brassica</taxon>
    </lineage>
</organism>
<protein>
    <recommendedName>
        <fullName evidence="2">DUF4283 domain-containing protein</fullName>
    </recommendedName>
</protein>
<dbReference type="PANTHER" id="PTHR31286">
    <property type="entry name" value="GLYCINE-RICH CELL WALL STRUCTURAL PROTEIN 1.8-LIKE"/>
    <property type="match status" value="1"/>
</dbReference>
<evidence type="ECO:0000313" key="4">
    <source>
        <dbReference type="Proteomes" id="UP000886595"/>
    </source>
</evidence>
<keyword evidence="4" id="KW-1185">Reference proteome</keyword>
<comment type="caution">
    <text evidence="3">The sequence shown here is derived from an EMBL/GenBank/DDBJ whole genome shotgun (WGS) entry which is preliminary data.</text>
</comment>
<accession>A0A8X7VBP3</accession>
<dbReference type="InterPro" id="IPR025558">
    <property type="entry name" value="DUF4283"/>
</dbReference>
<feature type="region of interest" description="Disordered" evidence="1">
    <location>
        <begin position="461"/>
        <end position="543"/>
    </location>
</feature>
<dbReference type="Pfam" id="PF14111">
    <property type="entry name" value="DUF4283"/>
    <property type="match status" value="1"/>
</dbReference>
<feature type="compositionally biased region" description="Polar residues" evidence="1">
    <location>
        <begin position="321"/>
        <end position="331"/>
    </location>
</feature>
<gene>
    <name evidence="3" type="ORF">Bca52824_028120</name>
</gene>
<feature type="compositionally biased region" description="Basic and acidic residues" evidence="1">
    <location>
        <begin position="291"/>
        <end position="320"/>
    </location>
</feature>
<dbReference type="OrthoDB" id="1745573at2759"/>